<evidence type="ECO:0000256" key="9">
    <source>
        <dbReference type="ARBA" id="ARBA00022982"/>
    </source>
</evidence>
<keyword evidence="15" id="KW-1185">Reference proteome</keyword>
<feature type="binding site" description="covalent" evidence="12">
    <location>
        <position position="131"/>
    </location>
    <ligand>
        <name>heme c</name>
        <dbReference type="ChEBI" id="CHEBI:61717"/>
        <label>2</label>
    </ligand>
</feature>
<evidence type="ECO:0000256" key="7">
    <source>
        <dbReference type="ARBA" id="ARBA00022729"/>
    </source>
</evidence>
<comment type="PTM">
    <text evidence="12">Binds 2 heme C groups per subunit.</text>
</comment>
<sequence>MKIKIISSAILVFLMAACDMPSKTVSDTEIGIRKVELSNEKDVVLKDINWTAAPAGESKKFDRSFENAPPFIPHDTEGLVPITKDMNMCVTCHMPEFAADSGATAIPASHLYDIRNKKDLQGVLDDERFVCTTCHVPQANTDTPFKNNFKADFRNPDSKTKSNLLEILNDGVR</sequence>
<proteinExistence type="inferred from homology"/>
<name>A0A1S6U6B3_9BACT</name>
<reference evidence="15" key="1">
    <citation type="submission" date="2016-09" db="EMBL/GenBank/DDBJ databases">
        <title>Comparative genomics of the Campylobacter concisus group.</title>
        <authorList>
            <person name="Miller W.G."/>
            <person name="Yee E."/>
            <person name="Chapman M.H."/>
            <person name="Huynh S."/>
            <person name="Bono J.L."/>
            <person name="On S.L.W."/>
            <person name="StLeger J."/>
            <person name="Foster G."/>
            <person name="Parker C.T."/>
        </authorList>
    </citation>
    <scope>NUCLEOTIDE SEQUENCE [LARGE SCALE GENOMIC DNA]</scope>
    <source>
        <strain evidence="15">RM18021</strain>
    </source>
</reference>
<evidence type="ECO:0000256" key="10">
    <source>
        <dbReference type="ARBA" id="ARBA00023004"/>
    </source>
</evidence>
<dbReference type="Pfam" id="PF03892">
    <property type="entry name" value="NapB"/>
    <property type="match status" value="1"/>
</dbReference>
<dbReference type="SUPFAM" id="SSF48695">
    <property type="entry name" value="Multiheme cytochromes"/>
    <property type="match status" value="1"/>
</dbReference>
<dbReference type="PIRSF" id="PIRSF006105">
    <property type="entry name" value="NapB"/>
    <property type="match status" value="1"/>
</dbReference>
<evidence type="ECO:0000313" key="14">
    <source>
        <dbReference type="EMBL" id="AQW87281.1"/>
    </source>
</evidence>
<dbReference type="PANTHER" id="PTHR38604">
    <property type="entry name" value="PERIPLASMIC NITRATE REDUCTASE, ELECTRON TRANSFER SUBUNIT"/>
    <property type="match status" value="1"/>
</dbReference>
<comment type="similarity">
    <text evidence="2">Belongs to the NapB family.</text>
</comment>
<feature type="binding site" description="axial binding residue" evidence="13">
    <location>
        <position position="135"/>
    </location>
    <ligand>
        <name>heme c</name>
        <dbReference type="ChEBI" id="CHEBI:61717"/>
        <label>2</label>
    </ligand>
    <ligandPart>
        <name>Fe</name>
        <dbReference type="ChEBI" id="CHEBI:18248"/>
    </ligandPart>
</feature>
<dbReference type="InterPro" id="IPR005591">
    <property type="entry name" value="NapB"/>
</dbReference>
<feature type="binding site" description="covalent" evidence="12">
    <location>
        <position position="92"/>
    </location>
    <ligand>
        <name>heme c</name>
        <dbReference type="ChEBI" id="CHEBI:61717"/>
        <label>1</label>
    </ligand>
</feature>
<protein>
    <recommendedName>
        <fullName evidence="3">Periplasmic nitrate reductase, electron transfer subunit</fullName>
    </recommendedName>
    <alternativeName>
        <fullName evidence="11">Diheme cytochrome c NapB</fullName>
    </alternativeName>
</protein>
<keyword evidence="6 13" id="KW-0479">Metal-binding</keyword>
<evidence type="ECO:0000256" key="11">
    <source>
        <dbReference type="ARBA" id="ARBA00031832"/>
    </source>
</evidence>
<evidence type="ECO:0000313" key="15">
    <source>
        <dbReference type="Proteomes" id="UP000190868"/>
    </source>
</evidence>
<evidence type="ECO:0000256" key="1">
    <source>
        <dbReference type="ARBA" id="ARBA00004418"/>
    </source>
</evidence>
<evidence type="ECO:0000256" key="8">
    <source>
        <dbReference type="ARBA" id="ARBA00022764"/>
    </source>
</evidence>
<keyword evidence="7" id="KW-0732">Signal</keyword>
<keyword evidence="14" id="KW-0560">Oxidoreductase</keyword>
<comment type="subcellular location">
    <subcellularLocation>
        <location evidence="1">Periplasm</location>
    </subcellularLocation>
</comment>
<keyword evidence="10 13" id="KW-0408">Iron</keyword>
<dbReference type="Proteomes" id="UP000190868">
    <property type="component" value="Chromosome"/>
</dbReference>
<evidence type="ECO:0000256" key="3">
    <source>
        <dbReference type="ARBA" id="ARBA00013773"/>
    </source>
</evidence>
<dbReference type="Gene3D" id="1.10.1130.10">
    <property type="entry name" value="Flavocytochrome C3, Chain A"/>
    <property type="match status" value="1"/>
</dbReference>
<dbReference type="RefSeq" id="WP_069636897.1">
    <property type="nucleotide sequence ID" value="NZ_CP017018.1"/>
</dbReference>
<feature type="binding site" description="covalent" evidence="12">
    <location>
        <position position="134"/>
    </location>
    <ligand>
        <name>heme c</name>
        <dbReference type="ChEBI" id="CHEBI:61717"/>
        <label>2</label>
    </ligand>
</feature>
<dbReference type="PANTHER" id="PTHR38604:SF1">
    <property type="entry name" value="PERIPLASMIC NITRATE REDUCTASE, ELECTRON TRANSFER SUBUNIT"/>
    <property type="match status" value="1"/>
</dbReference>
<evidence type="ECO:0000256" key="4">
    <source>
        <dbReference type="ARBA" id="ARBA00022448"/>
    </source>
</evidence>
<gene>
    <name evidence="14" type="primary">napB</name>
    <name evidence="14" type="ORF">CPIN18021_0441</name>
</gene>
<feature type="binding site" description="axial binding residue" evidence="13">
    <location>
        <position position="74"/>
    </location>
    <ligand>
        <name>heme c</name>
        <dbReference type="ChEBI" id="CHEBI:61717"/>
        <label>1</label>
    </ligand>
    <ligandPart>
        <name>Fe</name>
        <dbReference type="ChEBI" id="CHEBI:18248"/>
    </ligandPart>
</feature>
<evidence type="ECO:0000256" key="13">
    <source>
        <dbReference type="PIRSR" id="PIRSR006105-2"/>
    </source>
</evidence>
<feature type="binding site" description="axial binding residue" evidence="13">
    <location>
        <position position="93"/>
    </location>
    <ligand>
        <name>heme c</name>
        <dbReference type="ChEBI" id="CHEBI:61717"/>
        <label>1</label>
    </ligand>
    <ligandPart>
        <name>Fe</name>
        <dbReference type="ChEBI" id="CHEBI:18248"/>
    </ligandPart>
</feature>
<keyword evidence="5 12" id="KW-0349">Heme</keyword>
<keyword evidence="4" id="KW-0813">Transport</keyword>
<dbReference type="PROSITE" id="PS51257">
    <property type="entry name" value="PROKAR_LIPOPROTEIN"/>
    <property type="match status" value="1"/>
</dbReference>
<feature type="binding site" description="covalent" evidence="12">
    <location>
        <position position="89"/>
    </location>
    <ligand>
        <name>heme c</name>
        <dbReference type="ChEBI" id="CHEBI:61717"/>
        <label>1</label>
    </ligand>
</feature>
<evidence type="ECO:0000256" key="5">
    <source>
        <dbReference type="ARBA" id="ARBA00022617"/>
    </source>
</evidence>
<dbReference type="GO" id="GO:0016491">
    <property type="term" value="F:oxidoreductase activity"/>
    <property type="evidence" value="ECO:0007669"/>
    <property type="project" value="UniProtKB-KW"/>
</dbReference>
<organism evidence="14 15">
    <name type="scientific">Campylobacter pinnipediorum subsp. caledonicus</name>
    <dbReference type="NCBI Taxonomy" id="1874362"/>
    <lineage>
        <taxon>Bacteria</taxon>
        <taxon>Pseudomonadati</taxon>
        <taxon>Campylobacterota</taxon>
        <taxon>Epsilonproteobacteria</taxon>
        <taxon>Campylobacterales</taxon>
        <taxon>Campylobacteraceae</taxon>
        <taxon>Campylobacter</taxon>
    </lineage>
</organism>
<feature type="binding site" description="axial binding residue" evidence="13">
    <location>
        <position position="110"/>
    </location>
    <ligand>
        <name>heme c</name>
        <dbReference type="ChEBI" id="CHEBI:61717"/>
        <label>2</label>
    </ligand>
    <ligandPart>
        <name>Fe</name>
        <dbReference type="ChEBI" id="CHEBI:18248"/>
    </ligandPart>
</feature>
<keyword evidence="9" id="KW-0249">Electron transport</keyword>
<evidence type="ECO:0000256" key="2">
    <source>
        <dbReference type="ARBA" id="ARBA00007368"/>
    </source>
</evidence>
<accession>A0A1S6U6B3</accession>
<dbReference type="AlphaFoldDB" id="A0A1S6U6B3"/>
<dbReference type="GO" id="GO:0046872">
    <property type="term" value="F:metal ion binding"/>
    <property type="evidence" value="ECO:0007669"/>
    <property type="project" value="UniProtKB-KW"/>
</dbReference>
<dbReference type="EMBL" id="CP017258">
    <property type="protein sequence ID" value="AQW87281.1"/>
    <property type="molecule type" value="Genomic_DNA"/>
</dbReference>
<dbReference type="KEGG" id="cpin:CPIN18020_0436"/>
<keyword evidence="8" id="KW-0574">Periplasm</keyword>
<evidence type="ECO:0000256" key="6">
    <source>
        <dbReference type="ARBA" id="ARBA00022723"/>
    </source>
</evidence>
<dbReference type="GeneID" id="56566075"/>
<dbReference type="InterPro" id="IPR036280">
    <property type="entry name" value="Multihaem_cyt_sf"/>
</dbReference>
<evidence type="ECO:0000256" key="12">
    <source>
        <dbReference type="PIRSR" id="PIRSR006105-1"/>
    </source>
</evidence>
<dbReference type="GO" id="GO:0009061">
    <property type="term" value="P:anaerobic respiration"/>
    <property type="evidence" value="ECO:0007669"/>
    <property type="project" value="InterPro"/>
</dbReference>
<dbReference type="GO" id="GO:0042597">
    <property type="term" value="C:periplasmic space"/>
    <property type="evidence" value="ECO:0007669"/>
    <property type="project" value="UniProtKB-SubCell"/>
</dbReference>